<dbReference type="KEGG" id="bbe:BBR47_28950"/>
<protein>
    <submittedName>
        <fullName evidence="10">Putative integrase</fullName>
    </submittedName>
</protein>
<dbReference type="SMART" id="SM00857">
    <property type="entry name" value="Resolvase"/>
    <property type="match status" value="1"/>
</dbReference>
<evidence type="ECO:0000256" key="2">
    <source>
        <dbReference type="ARBA" id="ARBA00023125"/>
    </source>
</evidence>
<evidence type="ECO:0000256" key="4">
    <source>
        <dbReference type="PIRSR" id="PIRSR606118-50"/>
    </source>
</evidence>
<dbReference type="Pfam" id="PF13408">
    <property type="entry name" value="Zn_ribbon_recom"/>
    <property type="match status" value="1"/>
</dbReference>
<dbReference type="GO" id="GO:0003677">
    <property type="term" value="F:DNA binding"/>
    <property type="evidence" value="ECO:0007669"/>
    <property type="project" value="UniProtKB-KW"/>
</dbReference>
<feature type="coiled-coil region" evidence="6">
    <location>
        <begin position="371"/>
        <end position="406"/>
    </location>
</feature>
<dbReference type="Gene3D" id="3.90.1750.20">
    <property type="entry name" value="Putative Large Serine Recombinase, Chain B, Domain 2"/>
    <property type="match status" value="1"/>
</dbReference>
<feature type="domain" description="Resolvase/invertase-type recombinase catalytic" evidence="7">
    <location>
        <begin position="2"/>
        <end position="147"/>
    </location>
</feature>
<dbReference type="InterPro" id="IPR025827">
    <property type="entry name" value="Zn_ribbon_recom_dom"/>
</dbReference>
<dbReference type="Proteomes" id="UP000001877">
    <property type="component" value="Chromosome"/>
</dbReference>
<dbReference type="CDD" id="cd03768">
    <property type="entry name" value="SR_ResInv"/>
    <property type="match status" value="1"/>
</dbReference>
<sequence length="447" mass="52115">MKVAIYLRVSTQEQVDNYSIEAQRERLEAFCKAKGWTVYDVYVDAGFTGSNTDRPGLQRLLMELDKVDVVAVYKLDRLSRSQRDTLTLIEDHFLKNKVDFVSLTEALDTSTPFGKAMIGILAVFAQLERETIAERMRLGHIKRAEEGLRGMGGDYDPAGYKRQDGRLVLVPEEAQHIQEAFNLYEQYLSITKVQKRLKELNYPVWRFRRYRDILSNKLYCGYVQFADKHYKGQHESIITEEQFDRVQILLSRHKGRNAFKAKEALLTGLAVCGECGESYVSYHCRAKGKHYRYYTCRARRFPSEYPEKCHNKNWRSEAIEKFIQDALYTIADEKETSEREFVAIDYGTQLKKIDQKLERLVDLYADGSIEKSVLDKQVTKLNNEKRDIAEQQAAQTERAARSVNRKQLQDYAIVLESAAFPDRQAIVQKLIRRLAIHKDRLEIEWNF</sequence>
<dbReference type="Pfam" id="PF07508">
    <property type="entry name" value="Recombinase"/>
    <property type="match status" value="1"/>
</dbReference>
<evidence type="ECO:0000256" key="1">
    <source>
        <dbReference type="ARBA" id="ARBA00022908"/>
    </source>
</evidence>
<dbReference type="RefSeq" id="WP_015891191.1">
    <property type="nucleotide sequence ID" value="NC_012491.1"/>
</dbReference>
<name>C0Z727_BREBN</name>
<dbReference type="Gene3D" id="3.40.50.1390">
    <property type="entry name" value="Resolvase, N-terminal catalytic domain"/>
    <property type="match status" value="1"/>
</dbReference>
<evidence type="ECO:0000313" key="10">
    <source>
        <dbReference type="EMBL" id="BAH46376.1"/>
    </source>
</evidence>
<feature type="domain" description="Recombinase" evidence="8">
    <location>
        <begin position="157"/>
        <end position="256"/>
    </location>
</feature>
<dbReference type="SUPFAM" id="SSF53041">
    <property type="entry name" value="Resolvase-like"/>
    <property type="match status" value="1"/>
</dbReference>
<dbReference type="FunFam" id="3.40.50.1390:FF:000009">
    <property type="entry name" value="Recombinase family protein"/>
    <property type="match status" value="1"/>
</dbReference>
<dbReference type="STRING" id="358681.BBR47_28950"/>
<feature type="active site" description="O-(5'-phospho-DNA)-serine intermediate" evidence="4 5">
    <location>
        <position position="10"/>
    </location>
</feature>
<keyword evidence="2" id="KW-0238">DNA-binding</keyword>
<evidence type="ECO:0000259" key="7">
    <source>
        <dbReference type="PROSITE" id="PS51736"/>
    </source>
</evidence>
<accession>C0Z727</accession>
<dbReference type="InterPro" id="IPR050639">
    <property type="entry name" value="SSR_resolvase"/>
</dbReference>
<dbReference type="KEGG" id="bbe:BBR47_53990"/>
<evidence type="ECO:0000313" key="9">
    <source>
        <dbReference type="EMBL" id="BAH43872.1"/>
    </source>
</evidence>
<dbReference type="PANTHER" id="PTHR30461">
    <property type="entry name" value="DNA-INVERTASE FROM LAMBDOID PROPHAGE"/>
    <property type="match status" value="1"/>
</dbReference>
<dbReference type="EMBL" id="AP008955">
    <property type="protein sequence ID" value="BAH43872.1"/>
    <property type="molecule type" value="Genomic_DNA"/>
</dbReference>
<dbReference type="AlphaFoldDB" id="C0Z727"/>
<dbReference type="InterPro" id="IPR011109">
    <property type="entry name" value="DNA_bind_recombinase_dom"/>
</dbReference>
<reference evidence="10 11" key="1">
    <citation type="submission" date="2005-03" db="EMBL/GenBank/DDBJ databases">
        <title>Brevibacillus brevis strain 47, complete genome.</title>
        <authorList>
            <person name="Hosoyama A."/>
            <person name="Yamada R."/>
            <person name="Hongo Y."/>
            <person name="Terui Y."/>
            <person name="Ankai A."/>
            <person name="Masuyama W."/>
            <person name="Sekiguchi M."/>
            <person name="Takeda T."/>
            <person name="Asano K."/>
            <person name="Ohji S."/>
            <person name="Ichikawa N."/>
            <person name="Narita S."/>
            <person name="Aoki N."/>
            <person name="Miura H."/>
            <person name="Matsushita S."/>
            <person name="Sekigawa T."/>
            <person name="Yamagata H."/>
            <person name="Yoshikawa H."/>
            <person name="Udaka S."/>
            <person name="Tanikawa S."/>
            <person name="Fujita N."/>
        </authorList>
    </citation>
    <scope>NUCLEOTIDE SEQUENCE [LARGE SCALE GENOMIC DNA]</scope>
    <source>
        <strain evidence="11">47 / JCM 6285 / NBRC 100599</strain>
        <strain evidence="10">NBRC 100599</strain>
    </source>
</reference>
<dbReference type="InterPro" id="IPR006118">
    <property type="entry name" value="Recombinase_CS"/>
</dbReference>
<dbReference type="Pfam" id="PF00239">
    <property type="entry name" value="Resolvase"/>
    <property type="match status" value="1"/>
</dbReference>
<dbReference type="InterPro" id="IPR006119">
    <property type="entry name" value="Resolv_N"/>
</dbReference>
<keyword evidence="11" id="KW-1185">Reference proteome</keyword>
<proteinExistence type="predicted"/>
<dbReference type="eggNOG" id="COG1961">
    <property type="taxonomic scope" value="Bacteria"/>
</dbReference>
<dbReference type="HOGENOM" id="CLU_010686_18_3_9"/>
<keyword evidence="6" id="KW-0175">Coiled coil</keyword>
<dbReference type="InterPro" id="IPR036162">
    <property type="entry name" value="Resolvase-like_N_sf"/>
</dbReference>
<dbReference type="PROSITE" id="PS00397">
    <property type="entry name" value="RECOMBINASES_1"/>
    <property type="match status" value="1"/>
</dbReference>
<dbReference type="GO" id="GO:0015074">
    <property type="term" value="P:DNA integration"/>
    <property type="evidence" value="ECO:0007669"/>
    <property type="project" value="UniProtKB-KW"/>
</dbReference>
<gene>
    <name evidence="9" type="ordered locus">BBR47_28950</name>
    <name evidence="10" type="ordered locus">BBR47_53990</name>
</gene>
<dbReference type="PROSITE" id="PS51737">
    <property type="entry name" value="RECOMBINASE_DNA_BIND"/>
    <property type="match status" value="1"/>
</dbReference>
<evidence type="ECO:0000313" key="11">
    <source>
        <dbReference type="Proteomes" id="UP000001877"/>
    </source>
</evidence>
<dbReference type="PANTHER" id="PTHR30461:SF23">
    <property type="entry name" value="DNA RECOMBINASE-RELATED"/>
    <property type="match status" value="1"/>
</dbReference>
<evidence type="ECO:0000259" key="8">
    <source>
        <dbReference type="PROSITE" id="PS51737"/>
    </source>
</evidence>
<dbReference type="GO" id="GO:0000150">
    <property type="term" value="F:DNA strand exchange activity"/>
    <property type="evidence" value="ECO:0007669"/>
    <property type="project" value="InterPro"/>
</dbReference>
<evidence type="ECO:0000256" key="3">
    <source>
        <dbReference type="ARBA" id="ARBA00023172"/>
    </source>
</evidence>
<keyword evidence="3" id="KW-0233">DNA recombination</keyword>
<dbReference type="PROSITE" id="PS51736">
    <property type="entry name" value="RECOMBINASES_3"/>
    <property type="match status" value="1"/>
</dbReference>
<dbReference type="InterPro" id="IPR038109">
    <property type="entry name" value="DNA_bind_recomb_sf"/>
</dbReference>
<evidence type="ECO:0000256" key="5">
    <source>
        <dbReference type="PROSITE-ProRule" id="PRU10137"/>
    </source>
</evidence>
<evidence type="ECO:0000256" key="6">
    <source>
        <dbReference type="SAM" id="Coils"/>
    </source>
</evidence>
<dbReference type="EMBL" id="AP008955">
    <property type="protein sequence ID" value="BAH46376.1"/>
    <property type="molecule type" value="Genomic_DNA"/>
</dbReference>
<organism evidence="10 11">
    <name type="scientific">Brevibacillus brevis (strain 47 / JCM 6285 / NBRC 100599)</name>
    <dbReference type="NCBI Taxonomy" id="358681"/>
    <lineage>
        <taxon>Bacteria</taxon>
        <taxon>Bacillati</taxon>
        <taxon>Bacillota</taxon>
        <taxon>Bacilli</taxon>
        <taxon>Bacillales</taxon>
        <taxon>Paenibacillaceae</taxon>
        <taxon>Brevibacillus</taxon>
    </lineage>
</organism>
<keyword evidence="1" id="KW-0229">DNA integration</keyword>